<dbReference type="Gene3D" id="3.30.70.1730">
    <property type="match status" value="1"/>
</dbReference>
<dbReference type="PANTHER" id="PTHR11560">
    <property type="entry name" value="39S RIBOSOMAL PROTEIN L10, MITOCHONDRIAL"/>
    <property type="match status" value="1"/>
</dbReference>
<organism evidence="7 8">
    <name type="scientific">Zunongwangia mangrovi</name>
    <dbReference type="NCBI Taxonomy" id="1334022"/>
    <lineage>
        <taxon>Bacteria</taxon>
        <taxon>Pseudomonadati</taxon>
        <taxon>Bacteroidota</taxon>
        <taxon>Flavobacteriia</taxon>
        <taxon>Flavobacteriales</taxon>
        <taxon>Flavobacteriaceae</taxon>
        <taxon>Zunongwangia</taxon>
    </lineage>
</organism>
<dbReference type="AlphaFoldDB" id="A0A1I1LQN1"/>
<keyword evidence="4 6" id="KW-0687">Ribonucleoprotein</keyword>
<dbReference type="Gene3D" id="6.10.250.290">
    <property type="match status" value="1"/>
</dbReference>
<accession>A0A1I1LQN1</accession>
<keyword evidence="6" id="KW-0699">rRNA-binding</keyword>
<dbReference type="InterPro" id="IPR001790">
    <property type="entry name" value="Ribosomal_uL10"/>
</dbReference>
<comment type="similarity">
    <text evidence="2 6">Belongs to the universal ribosomal protein uL10 family.</text>
</comment>
<dbReference type="InterPro" id="IPR022973">
    <property type="entry name" value="Ribosomal_uL10_bac"/>
</dbReference>
<evidence type="ECO:0000256" key="5">
    <source>
        <dbReference type="ARBA" id="ARBA00035202"/>
    </source>
</evidence>
<dbReference type="NCBIfam" id="NF000955">
    <property type="entry name" value="PRK00099.1-1"/>
    <property type="match status" value="1"/>
</dbReference>
<dbReference type="RefSeq" id="WP_092544155.1">
    <property type="nucleotide sequence ID" value="NZ_FOKV01000008.1"/>
</dbReference>
<proteinExistence type="inferred from homology"/>
<comment type="subunit">
    <text evidence="6">Part of the ribosomal stalk of the 50S ribosomal subunit. The N-terminus interacts with L11 and the large rRNA to form the base of the stalk. The C-terminus forms an elongated spine to which L12 dimers bind in a sequential fashion forming a multimeric L10(L12)X complex.</text>
</comment>
<evidence type="ECO:0000256" key="3">
    <source>
        <dbReference type="ARBA" id="ARBA00022980"/>
    </source>
</evidence>
<evidence type="ECO:0000313" key="8">
    <source>
        <dbReference type="Proteomes" id="UP000199438"/>
    </source>
</evidence>
<evidence type="ECO:0000256" key="6">
    <source>
        <dbReference type="HAMAP-Rule" id="MF_00362"/>
    </source>
</evidence>
<gene>
    <name evidence="6" type="primary">rplJ</name>
    <name evidence="7" type="ORF">SAMN04487907_108119</name>
</gene>
<dbReference type="Proteomes" id="UP000199438">
    <property type="component" value="Unassembled WGS sequence"/>
</dbReference>
<evidence type="ECO:0000256" key="1">
    <source>
        <dbReference type="ARBA" id="ARBA00002633"/>
    </source>
</evidence>
<dbReference type="OrthoDB" id="1523686at2"/>
<dbReference type="EMBL" id="FOKV01000008">
    <property type="protein sequence ID" value="SFC75424.1"/>
    <property type="molecule type" value="Genomic_DNA"/>
</dbReference>
<dbReference type="InterPro" id="IPR043141">
    <property type="entry name" value="Ribosomal_uL10-like_sf"/>
</dbReference>
<comment type="function">
    <text evidence="1 6">Forms part of the ribosomal stalk, playing a central role in the interaction of the ribosome with GTP-bound translation factors.</text>
</comment>
<dbReference type="GO" id="GO:0005840">
    <property type="term" value="C:ribosome"/>
    <property type="evidence" value="ECO:0007669"/>
    <property type="project" value="UniProtKB-KW"/>
</dbReference>
<evidence type="ECO:0000256" key="4">
    <source>
        <dbReference type="ARBA" id="ARBA00023274"/>
    </source>
</evidence>
<dbReference type="InterPro" id="IPR047865">
    <property type="entry name" value="Ribosomal_uL10_bac_type"/>
</dbReference>
<dbReference type="CDD" id="cd05797">
    <property type="entry name" value="Ribosomal_L10"/>
    <property type="match status" value="1"/>
</dbReference>
<keyword evidence="6" id="KW-0694">RNA-binding</keyword>
<dbReference type="STRING" id="1334022.SAMN04487907_108119"/>
<sequence>MTREEKSKVIEDLTAQLADTSTIYIADISGLDAGTTSNLRRACFKANVKLAVVKNTLLTKAMEASDKEFGDLPSTLKGNTSIMIAETGNAPAKVIKEFRKKNEKPILKGAFIDEAIYVGDEYLDALSNIKSKEEVIGDIVGLLQSPAKNVVSALKSSGGKLAGILKTLSEKED</sequence>
<keyword evidence="8" id="KW-1185">Reference proteome</keyword>
<name>A0A1I1LQN1_9FLAO</name>
<dbReference type="Pfam" id="PF00466">
    <property type="entry name" value="Ribosomal_L10"/>
    <property type="match status" value="1"/>
</dbReference>
<evidence type="ECO:0000256" key="2">
    <source>
        <dbReference type="ARBA" id="ARBA00008889"/>
    </source>
</evidence>
<evidence type="ECO:0000313" key="7">
    <source>
        <dbReference type="EMBL" id="SFC75424.1"/>
    </source>
</evidence>
<dbReference type="SUPFAM" id="SSF160369">
    <property type="entry name" value="Ribosomal protein L10-like"/>
    <property type="match status" value="1"/>
</dbReference>
<dbReference type="GO" id="GO:0006412">
    <property type="term" value="P:translation"/>
    <property type="evidence" value="ECO:0007669"/>
    <property type="project" value="UniProtKB-UniRule"/>
</dbReference>
<dbReference type="GO" id="GO:1990904">
    <property type="term" value="C:ribonucleoprotein complex"/>
    <property type="evidence" value="ECO:0007669"/>
    <property type="project" value="UniProtKB-KW"/>
</dbReference>
<protein>
    <recommendedName>
        <fullName evidence="5 6">Large ribosomal subunit protein uL10</fullName>
    </recommendedName>
</protein>
<dbReference type="HAMAP" id="MF_00362">
    <property type="entry name" value="Ribosomal_uL10"/>
    <property type="match status" value="1"/>
</dbReference>
<reference evidence="8" key="1">
    <citation type="submission" date="2016-10" db="EMBL/GenBank/DDBJ databases">
        <authorList>
            <person name="Varghese N."/>
            <person name="Submissions S."/>
        </authorList>
    </citation>
    <scope>NUCLEOTIDE SEQUENCE [LARGE SCALE GENOMIC DNA]</scope>
    <source>
        <strain evidence="8">DSM 24499</strain>
    </source>
</reference>
<keyword evidence="3 6" id="KW-0689">Ribosomal protein</keyword>
<dbReference type="GO" id="GO:0070180">
    <property type="term" value="F:large ribosomal subunit rRNA binding"/>
    <property type="evidence" value="ECO:0007669"/>
    <property type="project" value="UniProtKB-UniRule"/>
</dbReference>